<feature type="domain" description="Methyltransferase" evidence="1">
    <location>
        <begin position="67"/>
        <end position="163"/>
    </location>
</feature>
<proteinExistence type="predicted"/>
<dbReference type="Proteomes" id="UP000294772">
    <property type="component" value="Unassembled WGS sequence"/>
</dbReference>
<dbReference type="GO" id="GO:0008168">
    <property type="term" value="F:methyltransferase activity"/>
    <property type="evidence" value="ECO:0007669"/>
    <property type="project" value="UniProtKB-KW"/>
</dbReference>
<dbReference type="CDD" id="cd02440">
    <property type="entry name" value="AdoMet_MTases"/>
    <property type="match status" value="1"/>
</dbReference>
<dbReference type="AlphaFoldDB" id="A0A2S5T8U7"/>
<dbReference type="InterPro" id="IPR041698">
    <property type="entry name" value="Methyltransf_25"/>
</dbReference>
<dbReference type="RefSeq" id="WP_104356199.1">
    <property type="nucleotide sequence ID" value="NZ_CALFFA010000013.1"/>
</dbReference>
<dbReference type="EMBL" id="PSNY01000002">
    <property type="protein sequence ID" value="PPE71411.1"/>
    <property type="molecule type" value="Genomic_DNA"/>
</dbReference>
<name>A0A2S5T8U7_9BURK</name>
<dbReference type="Pfam" id="PF13649">
    <property type="entry name" value="Methyltransf_25"/>
    <property type="match status" value="1"/>
</dbReference>
<comment type="caution">
    <text evidence="2">The sequence shown here is derived from an EMBL/GenBank/DDBJ whole genome shotgun (WGS) entry which is preliminary data.</text>
</comment>
<gene>
    <name evidence="2" type="ORF">C1702_02275</name>
    <name evidence="3" type="ORF">EV676_10799</name>
</gene>
<dbReference type="SUPFAM" id="SSF53335">
    <property type="entry name" value="S-adenosyl-L-methionine-dependent methyltransferases"/>
    <property type="match status" value="1"/>
</dbReference>
<dbReference type="InterPro" id="IPR029063">
    <property type="entry name" value="SAM-dependent_MTases_sf"/>
</dbReference>
<evidence type="ECO:0000313" key="5">
    <source>
        <dbReference type="Proteomes" id="UP000294772"/>
    </source>
</evidence>
<dbReference type="Proteomes" id="UP000239406">
    <property type="component" value="Unassembled WGS sequence"/>
</dbReference>
<dbReference type="GO" id="GO:0032259">
    <property type="term" value="P:methylation"/>
    <property type="evidence" value="ECO:0007669"/>
    <property type="project" value="UniProtKB-KW"/>
</dbReference>
<keyword evidence="2" id="KW-0489">Methyltransferase</keyword>
<dbReference type="EMBL" id="SLXF01000007">
    <property type="protein sequence ID" value="TCP06228.1"/>
    <property type="molecule type" value="Genomic_DNA"/>
</dbReference>
<sequence>MSSHDPTSAPHDEAAAVRERYARRPAGDWRYSLLNPPALLAAQERQRAIARRLLAQGWRDPAPLRLVEVGCGNGANLLELLRMGFVPEHLFGIELLPDRAREARHVLPPAVEVHCADATEAPDLLAQDSQDIVYQATVFSSLLDDDYQQRLADVMWRWVKPGGGVLWYDFTVDNPRNPDVRGVPLPRVRELFPQGRLQAERLTLAPPVARAVTRVHPALYTLFNRWPLRTHVLAWIEKPR</sequence>
<keyword evidence="2" id="KW-0808">Transferase</keyword>
<evidence type="ECO:0000313" key="2">
    <source>
        <dbReference type="EMBL" id="PPE71411.1"/>
    </source>
</evidence>
<reference evidence="2 4" key="1">
    <citation type="submission" date="2018-02" db="EMBL/GenBank/DDBJ databases">
        <title>Reclassifiation of [Polyangium] brachysporum DSM 7029 as Guopingzhaonella breviflexa gen. nov., sp. nov., a member of the family Comamonadaceae.</title>
        <authorList>
            <person name="Tang B."/>
        </authorList>
    </citation>
    <scope>NUCLEOTIDE SEQUENCE [LARGE SCALE GENOMIC DNA]</scope>
    <source>
        <strain evidence="2 4">DSM 15344</strain>
    </source>
</reference>
<evidence type="ECO:0000259" key="1">
    <source>
        <dbReference type="Pfam" id="PF13649"/>
    </source>
</evidence>
<organism evidence="2 4">
    <name type="scientific">Caldimonas thermodepolymerans</name>
    <dbReference type="NCBI Taxonomy" id="215580"/>
    <lineage>
        <taxon>Bacteria</taxon>
        <taxon>Pseudomonadati</taxon>
        <taxon>Pseudomonadota</taxon>
        <taxon>Betaproteobacteria</taxon>
        <taxon>Burkholderiales</taxon>
        <taxon>Sphaerotilaceae</taxon>
        <taxon>Caldimonas</taxon>
    </lineage>
</organism>
<reference evidence="3 5" key="2">
    <citation type="submission" date="2019-03" db="EMBL/GenBank/DDBJ databases">
        <title>Genomic Encyclopedia of Type Strains, Phase IV (KMG-IV): sequencing the most valuable type-strain genomes for metagenomic binning, comparative biology and taxonomic classification.</title>
        <authorList>
            <person name="Goeker M."/>
        </authorList>
    </citation>
    <scope>NUCLEOTIDE SEQUENCE [LARGE SCALE GENOMIC DNA]</scope>
    <source>
        <strain evidence="3 5">DSM 15264</strain>
    </source>
</reference>
<evidence type="ECO:0000313" key="3">
    <source>
        <dbReference type="EMBL" id="TCP06228.1"/>
    </source>
</evidence>
<dbReference type="OrthoDB" id="9792752at2"/>
<protein>
    <submittedName>
        <fullName evidence="3">Methyltransferase family protein</fullName>
    </submittedName>
    <submittedName>
        <fullName evidence="2">SAM-dependent methyltransferase</fullName>
    </submittedName>
</protein>
<evidence type="ECO:0000313" key="4">
    <source>
        <dbReference type="Proteomes" id="UP000239406"/>
    </source>
</evidence>
<dbReference type="Gene3D" id="3.40.50.150">
    <property type="entry name" value="Vaccinia Virus protein VP39"/>
    <property type="match status" value="1"/>
</dbReference>
<accession>A0A2S5T8U7</accession>
<keyword evidence="4" id="KW-1185">Reference proteome</keyword>